<dbReference type="EMBL" id="CP009622">
    <property type="protein sequence ID" value="AIU33113.1"/>
    <property type="molecule type" value="Genomic_DNA"/>
</dbReference>
<evidence type="ECO:0000313" key="3">
    <source>
        <dbReference type="Proteomes" id="UP000029910"/>
    </source>
</evidence>
<dbReference type="Proteomes" id="UP000029910">
    <property type="component" value="Chromosome"/>
</dbReference>
<evidence type="ECO:0000259" key="1">
    <source>
        <dbReference type="Pfam" id="PF01548"/>
    </source>
</evidence>
<evidence type="ECO:0000313" key="2">
    <source>
        <dbReference type="EMBL" id="AIU33113.1"/>
    </source>
</evidence>
<reference evidence="2 3" key="1">
    <citation type="journal article" date="2015" name="Genome Announc.">
        <title>Genome Sequence of Corynebacterium ulcerans Strain FRC11.</title>
        <authorList>
            <person name="Benevides Lde J."/>
            <person name="Viana M.V."/>
            <person name="Mariano D.C."/>
            <person name="Rocha Fde S."/>
            <person name="Bagano P.C."/>
            <person name="Folador E.L."/>
            <person name="Pereira F.L."/>
            <person name="Dorella F.A."/>
            <person name="Leal C.A."/>
            <person name="Carvalho A.F."/>
            <person name="Soares Sde C."/>
            <person name="Carneiro A."/>
            <person name="Ramos R."/>
            <person name="Badell-Ocando E."/>
            <person name="Guiso N."/>
            <person name="Silva A."/>
            <person name="Figueiredo H."/>
            <person name="Azevedo V."/>
            <person name="Guimaraes L.C."/>
        </authorList>
    </citation>
    <scope>NUCLEOTIDE SEQUENCE [LARGE SCALE GENOMIC DNA]</scope>
    <source>
        <strain evidence="3">FRC0011</strain>
    </source>
</reference>
<gene>
    <name evidence="2" type="ORF">CulFRC11_1544</name>
</gene>
<sequence>MTYSSNTKKYLSSSTSQIPLALCPFAVARDRGCHVGYLPGLAMCKAADLYPGRAKTDKRDVFVIADTSRTMPHSLRTVDRNNEVLSALKMLSGFDDDIARDCTRTINRLRSVLTQIYPSLERVLAGSTFTRTHVLDLLIRYKGPQGLDRAGYRRVLIWMSKRACKDPIALVHEIFEALKAQTVTVVGSDAAELVIPRLAANIKALKEQRDTIAQQVESMLDDFPLSESMPVKHPRIFLTQDIGKA</sequence>
<name>A0ABM5RTM5_9CORY</name>
<organism evidence="2 3">
    <name type="scientific">Corynebacterium ramonii</name>
    <dbReference type="NCBI Taxonomy" id="3026968"/>
    <lineage>
        <taxon>Bacteria</taxon>
        <taxon>Bacillati</taxon>
        <taxon>Actinomycetota</taxon>
        <taxon>Actinomycetes</taxon>
        <taxon>Mycobacteriales</taxon>
        <taxon>Corynebacteriaceae</taxon>
        <taxon>Corynebacterium</taxon>
    </lineage>
</organism>
<dbReference type="InterPro" id="IPR002525">
    <property type="entry name" value="Transp_IS110-like_N"/>
</dbReference>
<dbReference type="InterPro" id="IPR047650">
    <property type="entry name" value="Transpos_IS110"/>
</dbReference>
<proteinExistence type="predicted"/>
<dbReference type="PANTHER" id="PTHR33055:SF3">
    <property type="entry name" value="PUTATIVE TRANSPOSASE FOR IS117-RELATED"/>
    <property type="match status" value="1"/>
</dbReference>
<protein>
    <submittedName>
        <fullName evidence="2">Transposase</fullName>
    </submittedName>
</protein>
<keyword evidence="3" id="KW-1185">Reference proteome</keyword>
<dbReference type="PANTHER" id="PTHR33055">
    <property type="entry name" value="TRANSPOSASE FOR INSERTION SEQUENCE ELEMENT IS1111A"/>
    <property type="match status" value="1"/>
</dbReference>
<accession>A0ABM5RTM5</accession>
<dbReference type="Pfam" id="PF01548">
    <property type="entry name" value="DEDD_Tnp_IS110"/>
    <property type="match status" value="1"/>
</dbReference>
<feature type="domain" description="Transposase IS110-like N-terminal" evidence="1">
    <location>
        <begin position="24"/>
        <end position="118"/>
    </location>
</feature>